<evidence type="ECO:0008006" key="4">
    <source>
        <dbReference type="Google" id="ProtNLM"/>
    </source>
</evidence>
<evidence type="ECO:0000313" key="3">
    <source>
        <dbReference type="Proteomes" id="UP000887222"/>
    </source>
</evidence>
<dbReference type="Proteomes" id="UP000887222">
    <property type="component" value="Unassembled WGS sequence"/>
</dbReference>
<accession>A0ABQ4Q4E8</accession>
<evidence type="ECO:0000256" key="1">
    <source>
        <dbReference type="SAM" id="MobiDB-lite"/>
    </source>
</evidence>
<reference evidence="2 3" key="1">
    <citation type="journal article" date="2022" name="Int. J. Syst. Evol. Microbiol.">
        <title>Noviherbaspirillum aridicola sp. nov., isolated from an arid soil in Pakistan.</title>
        <authorList>
            <person name="Khan I.U."/>
            <person name="Saqib M."/>
            <person name="Amin A."/>
            <person name="Hussain F."/>
            <person name="Li L."/>
            <person name="Liu Y.H."/>
            <person name="Fang B.Z."/>
            <person name="Ahmed I."/>
            <person name="Li W.J."/>
        </authorList>
    </citation>
    <scope>NUCLEOTIDE SEQUENCE [LARGE SCALE GENOMIC DNA]</scope>
    <source>
        <strain evidence="2 3">NCCP-691</strain>
    </source>
</reference>
<dbReference type="InterPro" id="IPR021735">
    <property type="entry name" value="DUF3306"/>
</dbReference>
<evidence type="ECO:0000313" key="2">
    <source>
        <dbReference type="EMBL" id="GIZ52065.1"/>
    </source>
</evidence>
<feature type="compositionally biased region" description="Low complexity" evidence="1">
    <location>
        <begin position="21"/>
        <end position="36"/>
    </location>
</feature>
<keyword evidence="3" id="KW-1185">Reference proteome</keyword>
<comment type="caution">
    <text evidence="2">The sequence shown here is derived from an EMBL/GenBank/DDBJ whole genome shotgun (WGS) entry which is preliminary data.</text>
</comment>
<name>A0ABQ4Q4E8_9BURK</name>
<feature type="compositionally biased region" description="Low complexity" evidence="1">
    <location>
        <begin position="139"/>
        <end position="148"/>
    </location>
</feature>
<dbReference type="EMBL" id="BPMK01000008">
    <property type="protein sequence ID" value="GIZ52065.1"/>
    <property type="molecule type" value="Genomic_DNA"/>
</dbReference>
<gene>
    <name evidence="2" type="ORF">NCCP691_20790</name>
</gene>
<organism evidence="2 3">
    <name type="scientific">Noviherbaspirillum aridicola</name>
    <dbReference type="NCBI Taxonomy" id="2849687"/>
    <lineage>
        <taxon>Bacteria</taxon>
        <taxon>Pseudomonadati</taxon>
        <taxon>Pseudomonadota</taxon>
        <taxon>Betaproteobacteria</taxon>
        <taxon>Burkholderiales</taxon>
        <taxon>Oxalobacteraceae</taxon>
        <taxon>Noviherbaspirillum</taxon>
    </lineage>
</organism>
<feature type="region of interest" description="Disordered" evidence="1">
    <location>
        <begin position="139"/>
        <end position="186"/>
    </location>
</feature>
<dbReference type="RefSeq" id="WP_238482394.1">
    <property type="nucleotide sequence ID" value="NZ_BPMK01000008.1"/>
</dbReference>
<protein>
    <recommendedName>
        <fullName evidence="4">DUF3306 domain-containing protein</fullName>
    </recommendedName>
</protein>
<feature type="region of interest" description="Disordered" evidence="1">
    <location>
        <begin position="12"/>
        <end position="56"/>
    </location>
</feature>
<sequence length="186" mass="20299">MEAESFFARWEKRNAEKRAAEAQQPEAAQPAQPAAEETPRPPPTLEDVAGLTPDSDFKPFVARGVDENVRRSAMKKLFADPHFNVMDGLDIYIEDYNKFEPIPAQVLGALNHAQALLDPLRQLQHPVMRLIDSLAAAGDDAGQALPADETGEQDDTQEQAPPQADDGGAENAPPQTEGQQDNDHPI</sequence>
<dbReference type="Pfam" id="PF11748">
    <property type="entry name" value="DUF3306"/>
    <property type="match status" value="1"/>
</dbReference>
<proteinExistence type="predicted"/>